<comment type="caution">
    <text evidence="1">The sequence shown here is derived from an EMBL/GenBank/DDBJ whole genome shotgun (WGS) entry which is preliminary data.</text>
</comment>
<evidence type="ECO:0000313" key="1">
    <source>
        <dbReference type="EMBL" id="CAJ0589554.1"/>
    </source>
</evidence>
<proteinExistence type="predicted"/>
<keyword evidence="2" id="KW-1185">Reference proteome</keyword>
<organism evidence="1 2">
    <name type="scientific">Cylicocyclus nassatus</name>
    <name type="common">Nematode worm</name>
    <dbReference type="NCBI Taxonomy" id="53992"/>
    <lineage>
        <taxon>Eukaryota</taxon>
        <taxon>Metazoa</taxon>
        <taxon>Ecdysozoa</taxon>
        <taxon>Nematoda</taxon>
        <taxon>Chromadorea</taxon>
        <taxon>Rhabditida</taxon>
        <taxon>Rhabditina</taxon>
        <taxon>Rhabditomorpha</taxon>
        <taxon>Strongyloidea</taxon>
        <taxon>Strongylidae</taxon>
        <taxon>Cylicocyclus</taxon>
    </lineage>
</organism>
<dbReference type="EMBL" id="CATQJL010000001">
    <property type="protein sequence ID" value="CAJ0589554.1"/>
    <property type="molecule type" value="Genomic_DNA"/>
</dbReference>
<dbReference type="AlphaFoldDB" id="A0AA36GEP9"/>
<sequence>MLESDRNLHKKHKNPYILHGGDAQKRLHAAQPGAKALDPMRRLDSRSLMNASQMAIKWNATLRQLTACYESEKVAKVETFCYSQEECEVECAKSGKLKLQGLLHYHIPHKKDWFVPDLTPLINAIQNNWKIATFAVTSALTLASIKPSGPMVIIMLTKGVNLRSYRSRLKQSSML</sequence>
<reference evidence="1" key="1">
    <citation type="submission" date="2023-07" db="EMBL/GenBank/DDBJ databases">
        <authorList>
            <consortium name="CYATHOMIX"/>
        </authorList>
    </citation>
    <scope>NUCLEOTIDE SEQUENCE</scope>
    <source>
        <strain evidence="1">N/A</strain>
    </source>
</reference>
<name>A0AA36GEP9_CYLNA</name>
<dbReference type="Proteomes" id="UP001176961">
    <property type="component" value="Unassembled WGS sequence"/>
</dbReference>
<gene>
    <name evidence="1" type="ORF">CYNAS_LOCUS1537</name>
</gene>
<accession>A0AA36GEP9</accession>
<protein>
    <submittedName>
        <fullName evidence="1">Uncharacterized protein</fullName>
    </submittedName>
</protein>
<evidence type="ECO:0000313" key="2">
    <source>
        <dbReference type="Proteomes" id="UP001176961"/>
    </source>
</evidence>